<dbReference type="InterPro" id="IPR043148">
    <property type="entry name" value="TagF_C"/>
</dbReference>
<dbReference type="SUPFAM" id="SSF53756">
    <property type="entry name" value="UDP-Glycosyltransferase/glycogen phosphorylase"/>
    <property type="match status" value="1"/>
</dbReference>
<accession>A0ABR5PIK6</accession>
<dbReference type="PANTHER" id="PTHR37316">
    <property type="entry name" value="TEICHOIC ACID GLYCEROL-PHOSPHATE PRIMASE"/>
    <property type="match status" value="1"/>
</dbReference>
<evidence type="ECO:0000313" key="1">
    <source>
        <dbReference type="EMBL" id="KRM23017.1"/>
    </source>
</evidence>
<keyword evidence="2" id="KW-1185">Reference proteome</keyword>
<protein>
    <submittedName>
        <fullName evidence="1">Uncharacterized protein</fullName>
    </submittedName>
</protein>
<evidence type="ECO:0000313" key="2">
    <source>
        <dbReference type="Proteomes" id="UP000051217"/>
    </source>
</evidence>
<dbReference type="Gene3D" id="3.40.50.12580">
    <property type="match status" value="1"/>
</dbReference>
<dbReference type="Proteomes" id="UP000051217">
    <property type="component" value="Unassembled WGS sequence"/>
</dbReference>
<dbReference type="InterPro" id="IPR007554">
    <property type="entry name" value="Glycerophosphate_synth"/>
</dbReference>
<dbReference type="EMBL" id="AZFI01000191">
    <property type="protein sequence ID" value="KRM23017.1"/>
    <property type="molecule type" value="Genomic_DNA"/>
</dbReference>
<comment type="caution">
    <text evidence="1">The sequence shown here is derived from an EMBL/GenBank/DDBJ whole genome shotgun (WGS) entry which is preliminary data.</text>
</comment>
<proteinExistence type="predicted"/>
<gene>
    <name evidence="1" type="ORF">FC65_GL000812</name>
</gene>
<dbReference type="RefSeq" id="WP_056972506.1">
    <property type="nucleotide sequence ID" value="NZ_AZFI01000191.1"/>
</dbReference>
<dbReference type="PANTHER" id="PTHR37316:SF3">
    <property type="entry name" value="TEICHOIC ACID GLYCEROL-PHOSPHATE TRANSFERASE"/>
    <property type="match status" value="1"/>
</dbReference>
<name>A0ABR5PIK6_9LACO</name>
<organism evidence="1 2">
    <name type="scientific">Ligilactobacillus acidipiscis DSM 15836</name>
    <dbReference type="NCBI Taxonomy" id="1423716"/>
    <lineage>
        <taxon>Bacteria</taxon>
        <taxon>Bacillati</taxon>
        <taxon>Bacillota</taxon>
        <taxon>Bacilli</taxon>
        <taxon>Lactobacillales</taxon>
        <taxon>Lactobacillaceae</taxon>
        <taxon>Ligilactobacillus</taxon>
    </lineage>
</organism>
<dbReference type="Pfam" id="PF04464">
    <property type="entry name" value="Glyphos_transf"/>
    <property type="match status" value="1"/>
</dbReference>
<sequence>MSEIKVSSIKNINNYVEFKINSSFESPILYLKSRKDESCSFRIKPQKLSKNEVVFHIPAETFSPTNIYYDAYLEYIKMSGDFIQDRIRTKSRWQRRFINLLNLKHQKVQHFNQEYLITEYFAVGGYLAFQVRESDQYDSLKYRLKEMIACLLVPFVYWYYKDSKLTYEKFSNYARDNSFYYFTYVQKHENNNKLFYVITKNSPDINNVRPYQKNIVYFMSIKHLLLIIVSKYFIASESKGHVYAWRHNQSIARYCLNRKPFVFLQHGVLGLKQVDKTFFANNRLNHADLFITSSEIEKNIVMNFLGYQDKDVAVTGLSRWDNFKNVTKEKKIFVMPTWRAQLELLTDEQFLQSNFYRSYCSLIHSDKIKHILHQNGYELHFMLHPKFVRFEKYFISDDESVKVFHQSEVPLDKELKTSELLITDYSSIVWDALYYGCPALLFQFDQEDYLQTQGSYLNFETDLKDIVIKDPRALLDRIAVFLRQKEEINLASFQHKYFAYTDQDNSKRICDSIGQWESSYQFMPLYKRHFLKSRH</sequence>
<dbReference type="InterPro" id="IPR051612">
    <property type="entry name" value="Teichoic_Acid_Biosynth"/>
</dbReference>
<reference evidence="1 2" key="1">
    <citation type="journal article" date="2015" name="Genome Announc.">
        <title>Expanding the biotechnology potential of lactobacilli through comparative genomics of 213 strains and associated genera.</title>
        <authorList>
            <person name="Sun Z."/>
            <person name="Harris H.M."/>
            <person name="McCann A."/>
            <person name="Guo C."/>
            <person name="Argimon S."/>
            <person name="Zhang W."/>
            <person name="Yang X."/>
            <person name="Jeffery I.B."/>
            <person name="Cooney J.C."/>
            <person name="Kagawa T.F."/>
            <person name="Liu W."/>
            <person name="Song Y."/>
            <person name="Salvetti E."/>
            <person name="Wrobel A."/>
            <person name="Rasinkangas P."/>
            <person name="Parkhill J."/>
            <person name="Rea M.C."/>
            <person name="O'Sullivan O."/>
            <person name="Ritari J."/>
            <person name="Douillard F.P."/>
            <person name="Paul Ross R."/>
            <person name="Yang R."/>
            <person name="Briner A.E."/>
            <person name="Felis G.E."/>
            <person name="de Vos W.M."/>
            <person name="Barrangou R."/>
            <person name="Klaenhammer T.R."/>
            <person name="Caufield P.W."/>
            <person name="Cui Y."/>
            <person name="Zhang H."/>
            <person name="O'Toole P.W."/>
        </authorList>
    </citation>
    <scope>NUCLEOTIDE SEQUENCE [LARGE SCALE GENOMIC DNA]</scope>
    <source>
        <strain evidence="1 2">DSM 15836</strain>
    </source>
</reference>